<dbReference type="InterPro" id="IPR018254">
    <property type="entry name" value="Ribosomal_uL29_CS"/>
</dbReference>
<dbReference type="InterPro" id="IPR001854">
    <property type="entry name" value="Ribosomal_uL29"/>
</dbReference>
<comment type="similarity">
    <text evidence="1 5">Belongs to the universal ribosomal protein uL29 family.</text>
</comment>
<accession>A0A975M3Z6</accession>
<dbReference type="GO" id="GO:0022625">
    <property type="term" value="C:cytosolic large ribosomal subunit"/>
    <property type="evidence" value="ECO:0007669"/>
    <property type="project" value="TreeGrafter"/>
</dbReference>
<proteinExistence type="inferred from homology"/>
<name>A0A975M3Z6_9MICC</name>
<evidence type="ECO:0000256" key="4">
    <source>
        <dbReference type="ARBA" id="ARBA00035204"/>
    </source>
</evidence>
<dbReference type="PROSITE" id="PS00579">
    <property type="entry name" value="RIBOSOMAL_L29"/>
    <property type="match status" value="1"/>
</dbReference>
<sequence length="110" mass="12327">MAIGSKELAPKQLDGFDKDRLVEELRKAKEELFNLRFQSATGQLESHGRLRVVKRDIARIYTVLRERELGIRPEVVAPVEEAAPEKAAKKSKKKATESEAPAEVAEDDAK</sequence>
<dbReference type="CDD" id="cd00427">
    <property type="entry name" value="Ribosomal_L29_HIP"/>
    <property type="match status" value="1"/>
</dbReference>
<dbReference type="PANTHER" id="PTHR10916">
    <property type="entry name" value="60S RIBOSOMAL PROTEIN L35/50S RIBOSOMAL PROTEIN L29"/>
    <property type="match status" value="1"/>
</dbReference>
<dbReference type="SUPFAM" id="SSF46561">
    <property type="entry name" value="Ribosomal protein L29 (L29p)"/>
    <property type="match status" value="1"/>
</dbReference>
<evidence type="ECO:0000256" key="6">
    <source>
        <dbReference type="SAM" id="MobiDB-lite"/>
    </source>
</evidence>
<dbReference type="EMBL" id="CP076022">
    <property type="protein sequence ID" value="QWC09472.1"/>
    <property type="molecule type" value="Genomic_DNA"/>
</dbReference>
<dbReference type="FunFam" id="1.10.287.310:FF:000001">
    <property type="entry name" value="50S ribosomal protein L29"/>
    <property type="match status" value="1"/>
</dbReference>
<keyword evidence="3 5" id="KW-0687">Ribonucleoprotein</keyword>
<dbReference type="NCBIfam" id="TIGR00012">
    <property type="entry name" value="L29"/>
    <property type="match status" value="1"/>
</dbReference>
<evidence type="ECO:0000256" key="1">
    <source>
        <dbReference type="ARBA" id="ARBA00009254"/>
    </source>
</evidence>
<reference evidence="7 8" key="1">
    <citation type="submission" date="2021-05" db="EMBL/GenBank/DDBJ databases">
        <title>Novel species in genus Arthrobacter.</title>
        <authorList>
            <person name="Zhang G."/>
        </authorList>
    </citation>
    <scope>NUCLEOTIDE SEQUENCE [LARGE SCALE GENOMIC DNA]</scope>
    <source>
        <strain evidence="8">zg-ZUI227</strain>
    </source>
</reference>
<evidence type="ECO:0000256" key="2">
    <source>
        <dbReference type="ARBA" id="ARBA00022980"/>
    </source>
</evidence>
<evidence type="ECO:0000256" key="3">
    <source>
        <dbReference type="ARBA" id="ARBA00023274"/>
    </source>
</evidence>
<gene>
    <name evidence="5 7" type="primary">rpmC</name>
    <name evidence="7" type="ORF">KKR91_13430</name>
</gene>
<feature type="region of interest" description="Disordered" evidence="6">
    <location>
        <begin position="79"/>
        <end position="110"/>
    </location>
</feature>
<organism evidence="7 8">
    <name type="scientific">Arthrobacter jiangjiafuii</name>
    <dbReference type="NCBI Taxonomy" id="2817475"/>
    <lineage>
        <taxon>Bacteria</taxon>
        <taxon>Bacillati</taxon>
        <taxon>Actinomycetota</taxon>
        <taxon>Actinomycetes</taxon>
        <taxon>Micrococcales</taxon>
        <taxon>Micrococcaceae</taxon>
        <taxon>Arthrobacter</taxon>
    </lineage>
</organism>
<dbReference type="KEGG" id="ajg:KKR91_13430"/>
<evidence type="ECO:0000256" key="5">
    <source>
        <dbReference type="HAMAP-Rule" id="MF_00374"/>
    </source>
</evidence>
<dbReference type="RefSeq" id="WP_152219777.1">
    <property type="nucleotide sequence ID" value="NZ_CP076022.1"/>
</dbReference>
<dbReference type="Pfam" id="PF00831">
    <property type="entry name" value="Ribosomal_L29"/>
    <property type="match status" value="1"/>
</dbReference>
<dbReference type="HAMAP" id="MF_00374">
    <property type="entry name" value="Ribosomal_uL29"/>
    <property type="match status" value="1"/>
</dbReference>
<dbReference type="AlphaFoldDB" id="A0A975M3Z6"/>
<evidence type="ECO:0000313" key="7">
    <source>
        <dbReference type="EMBL" id="QWC09472.1"/>
    </source>
</evidence>
<protein>
    <recommendedName>
        <fullName evidence="4 5">Large ribosomal subunit protein uL29</fullName>
    </recommendedName>
</protein>
<keyword evidence="2 5" id="KW-0689">Ribosomal protein</keyword>
<dbReference type="InterPro" id="IPR050063">
    <property type="entry name" value="Ribosomal_protein_uL29"/>
</dbReference>
<dbReference type="GO" id="GO:0003735">
    <property type="term" value="F:structural constituent of ribosome"/>
    <property type="evidence" value="ECO:0007669"/>
    <property type="project" value="InterPro"/>
</dbReference>
<dbReference type="Gene3D" id="1.10.287.310">
    <property type="match status" value="1"/>
</dbReference>
<dbReference type="PANTHER" id="PTHR10916:SF0">
    <property type="entry name" value="LARGE RIBOSOMAL SUBUNIT PROTEIN UL29C"/>
    <property type="match status" value="1"/>
</dbReference>
<evidence type="ECO:0000313" key="8">
    <source>
        <dbReference type="Proteomes" id="UP000676885"/>
    </source>
</evidence>
<keyword evidence="8" id="KW-1185">Reference proteome</keyword>
<dbReference type="Proteomes" id="UP000676885">
    <property type="component" value="Chromosome"/>
</dbReference>
<dbReference type="InterPro" id="IPR036049">
    <property type="entry name" value="Ribosomal_uL29_sf"/>
</dbReference>
<dbReference type="GO" id="GO:0006412">
    <property type="term" value="P:translation"/>
    <property type="evidence" value="ECO:0007669"/>
    <property type="project" value="UniProtKB-UniRule"/>
</dbReference>